<evidence type="ECO:0000259" key="1">
    <source>
        <dbReference type="Pfam" id="PF18545"/>
    </source>
</evidence>
<dbReference type="EMBL" id="JBHSWX010000001">
    <property type="protein sequence ID" value="MFC6784638.1"/>
    <property type="molecule type" value="Genomic_DNA"/>
</dbReference>
<accession>A0ABD5T5J5</accession>
<name>A0ABD5T5J5_9EURY</name>
<proteinExistence type="predicted"/>
<protein>
    <submittedName>
        <fullName evidence="2">HalOD1 output domain-containing protein</fullName>
    </submittedName>
</protein>
<dbReference type="Pfam" id="PF18545">
    <property type="entry name" value="HalOD1"/>
    <property type="match status" value="1"/>
</dbReference>
<dbReference type="GeneID" id="81211354"/>
<keyword evidence="3" id="KW-1185">Reference proteome</keyword>
<dbReference type="Proteomes" id="UP001596443">
    <property type="component" value="Unassembled WGS sequence"/>
</dbReference>
<comment type="caution">
    <text evidence="2">The sequence shown here is derived from an EMBL/GenBank/DDBJ whole genome shotgun (WGS) entry which is preliminary data.</text>
</comment>
<dbReference type="RefSeq" id="WP_284063463.1">
    <property type="nucleotide sequence ID" value="NZ_CP126159.1"/>
</dbReference>
<dbReference type="InterPro" id="IPR040624">
    <property type="entry name" value="HalOD1"/>
</dbReference>
<sequence length="67" mass="7619">MSEQVLLLLERLDVDSEDQLSSLYDSVDPDALNALTSTGTTTVSFELWRHWVRVTPDVIEVYTPPRP</sequence>
<reference evidence="2 3" key="1">
    <citation type="journal article" date="2019" name="Int. J. Syst. Evol. Microbiol.">
        <title>The Global Catalogue of Microorganisms (GCM) 10K type strain sequencing project: providing services to taxonomists for standard genome sequencing and annotation.</title>
        <authorList>
            <consortium name="The Broad Institute Genomics Platform"/>
            <consortium name="The Broad Institute Genome Sequencing Center for Infectious Disease"/>
            <person name="Wu L."/>
            <person name="Ma J."/>
        </authorList>
    </citation>
    <scope>NUCLEOTIDE SEQUENCE [LARGE SCALE GENOMIC DNA]</scope>
    <source>
        <strain evidence="2 3">SYNS20</strain>
    </source>
</reference>
<organism evidence="2 3">
    <name type="scientific">Halobaculum halobium</name>
    <dbReference type="NCBI Taxonomy" id="3032281"/>
    <lineage>
        <taxon>Archaea</taxon>
        <taxon>Methanobacteriati</taxon>
        <taxon>Methanobacteriota</taxon>
        <taxon>Stenosarchaea group</taxon>
        <taxon>Halobacteria</taxon>
        <taxon>Halobacteriales</taxon>
        <taxon>Haloferacaceae</taxon>
        <taxon>Halobaculum</taxon>
    </lineage>
</organism>
<gene>
    <name evidence="2" type="ORF">ACFQFD_01135</name>
</gene>
<dbReference type="AlphaFoldDB" id="A0ABD5T5J5"/>
<feature type="domain" description="Halobacterial output" evidence="1">
    <location>
        <begin position="15"/>
        <end position="61"/>
    </location>
</feature>
<evidence type="ECO:0000313" key="2">
    <source>
        <dbReference type="EMBL" id="MFC6784638.1"/>
    </source>
</evidence>
<evidence type="ECO:0000313" key="3">
    <source>
        <dbReference type="Proteomes" id="UP001596443"/>
    </source>
</evidence>